<evidence type="ECO:0000313" key="2">
    <source>
        <dbReference type="EMBL" id="EQB59649.1"/>
    </source>
</evidence>
<accession>T0L566</accession>
<sequence length="185" mass="20868">MKKLNLNKSIIIALATSFSLTAFADNVTPPPQNAVNLLTGDTRLACEALLCLSSGTRPSECRPSIQKYFSISHRKFKDTLKARKNFLNLCPTAHDTNANMPNLVNTIVEGAGRCDASYLNRHNIAYRSVQKYQCSNSGRERLCGYVTVKERYINPTVPNYCKIYKDHQYTYNTGVKYVNGRFVNE</sequence>
<feature type="signal peptide" evidence="1">
    <location>
        <begin position="1"/>
        <end position="24"/>
    </location>
</feature>
<feature type="chain" id="PRO_5004567056" evidence="1">
    <location>
        <begin position="25"/>
        <end position="185"/>
    </location>
</feature>
<proteinExistence type="predicted"/>
<dbReference type="AlphaFoldDB" id="T0L566"/>
<gene>
    <name evidence="2" type="ORF">C297_p00015</name>
</gene>
<dbReference type="InterPro" id="IPR009989">
    <property type="entry name" value="TrbM"/>
</dbReference>
<dbReference type="Pfam" id="PF07424">
    <property type="entry name" value="TrbM"/>
    <property type="match status" value="1"/>
</dbReference>
<dbReference type="EMBL" id="AMPT01000001">
    <property type="protein sequence ID" value="EQB59649.1"/>
    <property type="molecule type" value="Genomic_DNA"/>
</dbReference>
<geneLocation type="plasmid" evidence="2">
    <name>unnamed</name>
</geneLocation>
<keyword evidence="2" id="KW-0614">Plasmid</keyword>
<evidence type="ECO:0000256" key="1">
    <source>
        <dbReference type="SAM" id="SignalP"/>
    </source>
</evidence>
<organism evidence="2">
    <name type="scientific">Kingella kingae KKC2005004457</name>
    <dbReference type="NCBI Taxonomy" id="1229911"/>
    <lineage>
        <taxon>Bacteria</taxon>
        <taxon>Pseudomonadati</taxon>
        <taxon>Pseudomonadota</taxon>
        <taxon>Betaproteobacteria</taxon>
        <taxon>Neisseriales</taxon>
        <taxon>Neisseriaceae</taxon>
        <taxon>Kingella</taxon>
    </lineage>
</organism>
<protein>
    <submittedName>
        <fullName evidence="2">Putative conjugal transfer protein</fullName>
    </submittedName>
</protein>
<comment type="caution">
    <text evidence="2">The sequence shown here is derived from an EMBL/GenBank/DDBJ whole genome shotgun (WGS) entry which is preliminary data.</text>
</comment>
<reference evidence="2" key="1">
    <citation type="journal article" date="2013" name="Antimicrob. Agents Chemother.">
        <title>Characterization of TEM-1 beta-lactamase producing Kingella kingae clinical isolates.</title>
        <authorList>
            <person name="Banerjee A."/>
            <person name="Kaplan J.B."/>
            <person name="Soherwardy A."/>
            <person name="Nudell Y."/>
            <person name="Mackenzie G.A."/>
            <person name="Johnson S."/>
            <person name="Balashova N.V."/>
        </authorList>
    </citation>
    <scope>NUCLEOTIDE SEQUENCE</scope>
    <source>
        <strain evidence="2">KKC2005004457</strain>
        <plasmid evidence="2">unnamed</plasmid>
    </source>
</reference>
<name>T0L566_KINKI</name>
<keyword evidence="1" id="KW-0732">Signal</keyword>